<comment type="caution">
    <text evidence="4">The sequence shown here is derived from an EMBL/GenBank/DDBJ whole genome shotgun (WGS) entry which is preliminary data.</text>
</comment>
<dbReference type="EMBL" id="DSQF01000025">
    <property type="protein sequence ID" value="HGZ44205.1"/>
    <property type="molecule type" value="Genomic_DNA"/>
</dbReference>
<comment type="similarity">
    <text evidence="1">Belongs to the GSP E family.</text>
</comment>
<dbReference type="Pfam" id="PF00437">
    <property type="entry name" value="T2SSE"/>
    <property type="match status" value="1"/>
</dbReference>
<evidence type="ECO:0000259" key="3">
    <source>
        <dbReference type="PROSITE" id="PS00662"/>
    </source>
</evidence>
<sequence>MARIDAILKLVKDQGASDLHVTTGSPPMVRLNGEIVPIPHEPLSRETSELLLFEIMDDDVRDRYAARKDVDFSYEVPGVVRARCNVYEQHLGPAGAFRILPSQILSIEQLGLPPHVARFTEMTRGLVLVTGPPGSGKSSTLAALIDHVNATQRKHLLTIEDPIEYRHGNKRSLVTQREVGRNTPGFAQALRAALREDPDVILVGEVRDPETMQLAITAAATGQLVFGTLHTMSAAQTVDRILDSFEGEKQAQVRLMLAESLRGVLAQRLLRRADGKGRALALEILLANGAVSALIRERKTFQLPSVVQTGRREGMQTMDDAVLGLVRSGAVAPDDAAPHLSSRDLLDRVGPPRAQAA</sequence>
<dbReference type="SMART" id="SM00382">
    <property type="entry name" value="AAA"/>
    <property type="match status" value="1"/>
</dbReference>
<dbReference type="InterPro" id="IPR027417">
    <property type="entry name" value="P-loop_NTPase"/>
</dbReference>
<evidence type="ECO:0000256" key="1">
    <source>
        <dbReference type="ARBA" id="ARBA00006611"/>
    </source>
</evidence>
<dbReference type="InterPro" id="IPR003593">
    <property type="entry name" value="AAA+_ATPase"/>
</dbReference>
<gene>
    <name evidence="4" type="ORF">ENR23_12465</name>
</gene>
<dbReference type="AlphaFoldDB" id="A0A832MLV9"/>
<feature type="region of interest" description="Disordered" evidence="2">
    <location>
        <begin position="334"/>
        <end position="357"/>
    </location>
</feature>
<evidence type="ECO:0000256" key="2">
    <source>
        <dbReference type="SAM" id="MobiDB-lite"/>
    </source>
</evidence>
<dbReference type="PROSITE" id="PS00662">
    <property type="entry name" value="T2SP_E"/>
    <property type="match status" value="1"/>
</dbReference>
<dbReference type="SUPFAM" id="SSF52540">
    <property type="entry name" value="P-loop containing nucleoside triphosphate hydrolases"/>
    <property type="match status" value="1"/>
</dbReference>
<dbReference type="GO" id="GO:0016887">
    <property type="term" value="F:ATP hydrolysis activity"/>
    <property type="evidence" value="ECO:0007669"/>
    <property type="project" value="InterPro"/>
</dbReference>
<name>A0A832MLV9_UNCEI</name>
<feature type="domain" description="Bacterial type II secretion system protein E" evidence="3">
    <location>
        <begin position="194"/>
        <end position="208"/>
    </location>
</feature>
<dbReference type="GO" id="GO:0005524">
    <property type="term" value="F:ATP binding"/>
    <property type="evidence" value="ECO:0007669"/>
    <property type="project" value="InterPro"/>
</dbReference>
<evidence type="ECO:0000313" key="4">
    <source>
        <dbReference type="EMBL" id="HGZ44205.1"/>
    </source>
</evidence>
<proteinExistence type="inferred from homology"/>
<reference evidence="4" key="1">
    <citation type="journal article" date="2020" name="mSystems">
        <title>Genome- and Community-Level Interaction Insights into Carbon Utilization and Element Cycling Functions of Hydrothermarchaeota in Hydrothermal Sediment.</title>
        <authorList>
            <person name="Zhou Z."/>
            <person name="Liu Y."/>
            <person name="Xu W."/>
            <person name="Pan J."/>
            <person name="Luo Z.H."/>
            <person name="Li M."/>
        </authorList>
    </citation>
    <scope>NUCLEOTIDE SEQUENCE [LARGE SCALE GENOMIC DNA]</scope>
    <source>
        <strain evidence="4">SpSt-381</strain>
    </source>
</reference>
<dbReference type="InterPro" id="IPR050921">
    <property type="entry name" value="T4SS_GSP_E_ATPase"/>
</dbReference>
<dbReference type="Gene3D" id="3.40.50.300">
    <property type="entry name" value="P-loop containing nucleotide triphosphate hydrolases"/>
    <property type="match status" value="1"/>
</dbReference>
<dbReference type="InterPro" id="IPR006321">
    <property type="entry name" value="PilT/PilU"/>
</dbReference>
<dbReference type="PANTHER" id="PTHR30486">
    <property type="entry name" value="TWITCHING MOTILITY PROTEIN PILT"/>
    <property type="match status" value="1"/>
</dbReference>
<organism evidence="4">
    <name type="scientific">Eiseniibacteriota bacterium</name>
    <dbReference type="NCBI Taxonomy" id="2212470"/>
    <lineage>
        <taxon>Bacteria</taxon>
        <taxon>Candidatus Eiseniibacteriota</taxon>
    </lineage>
</organism>
<protein>
    <submittedName>
        <fullName evidence="4">Type IV pilus twitching motility protein PilT</fullName>
    </submittedName>
</protein>
<dbReference type="InterPro" id="IPR001482">
    <property type="entry name" value="T2SS/T4SS_dom"/>
</dbReference>
<dbReference type="CDD" id="cd01131">
    <property type="entry name" value="PilT"/>
    <property type="match status" value="1"/>
</dbReference>
<accession>A0A832MLV9</accession>
<dbReference type="Gene3D" id="3.30.450.90">
    <property type="match status" value="1"/>
</dbReference>
<dbReference type="NCBIfam" id="TIGR01420">
    <property type="entry name" value="pilT_fam"/>
    <property type="match status" value="1"/>
</dbReference>
<dbReference type="PANTHER" id="PTHR30486:SF6">
    <property type="entry name" value="TYPE IV PILUS RETRACTATION ATPASE PILT"/>
    <property type="match status" value="1"/>
</dbReference>